<gene>
    <name evidence="2" type="ORF">AGOR_G00237000</name>
</gene>
<protein>
    <submittedName>
        <fullName evidence="2">Uncharacterized protein</fullName>
    </submittedName>
</protein>
<comment type="caution">
    <text evidence="2">The sequence shown here is derived from an EMBL/GenBank/DDBJ whole genome shotgun (WGS) entry which is preliminary data.</text>
</comment>
<reference evidence="2" key="1">
    <citation type="submission" date="2021-01" db="EMBL/GenBank/DDBJ databases">
        <authorList>
            <person name="Zahm M."/>
            <person name="Roques C."/>
            <person name="Cabau C."/>
            <person name="Klopp C."/>
            <person name="Donnadieu C."/>
            <person name="Jouanno E."/>
            <person name="Lampietro C."/>
            <person name="Louis A."/>
            <person name="Herpin A."/>
            <person name="Echchiki A."/>
            <person name="Berthelot C."/>
            <person name="Parey E."/>
            <person name="Roest-Crollius H."/>
            <person name="Braasch I."/>
            <person name="Postlethwait J."/>
            <person name="Bobe J."/>
            <person name="Montfort J."/>
            <person name="Bouchez O."/>
            <person name="Begum T."/>
            <person name="Mejri S."/>
            <person name="Adams A."/>
            <person name="Chen W.-J."/>
            <person name="Guiguen Y."/>
        </authorList>
    </citation>
    <scope>NUCLEOTIDE SEQUENCE</scope>
    <source>
        <tissue evidence="2">Blood</tissue>
    </source>
</reference>
<accession>A0A8T3CCJ8</accession>
<proteinExistence type="predicted"/>
<evidence type="ECO:0000313" key="3">
    <source>
        <dbReference type="Proteomes" id="UP000829720"/>
    </source>
</evidence>
<dbReference type="Proteomes" id="UP000829720">
    <property type="component" value="Unassembled WGS sequence"/>
</dbReference>
<evidence type="ECO:0000313" key="2">
    <source>
        <dbReference type="EMBL" id="KAI1882643.1"/>
    </source>
</evidence>
<keyword evidence="3" id="KW-1185">Reference proteome</keyword>
<feature type="compositionally biased region" description="Basic and acidic residues" evidence="1">
    <location>
        <begin position="92"/>
        <end position="102"/>
    </location>
</feature>
<name>A0A8T3CCJ8_9TELE</name>
<dbReference type="AlphaFoldDB" id="A0A8T3CCJ8"/>
<dbReference type="EMBL" id="JAERUA010000024">
    <property type="protein sequence ID" value="KAI1882643.1"/>
    <property type="molecule type" value="Genomic_DNA"/>
</dbReference>
<feature type="region of interest" description="Disordered" evidence="1">
    <location>
        <begin position="65"/>
        <end position="103"/>
    </location>
</feature>
<organism evidence="2 3">
    <name type="scientific">Albula goreensis</name>
    <dbReference type="NCBI Taxonomy" id="1534307"/>
    <lineage>
        <taxon>Eukaryota</taxon>
        <taxon>Metazoa</taxon>
        <taxon>Chordata</taxon>
        <taxon>Craniata</taxon>
        <taxon>Vertebrata</taxon>
        <taxon>Euteleostomi</taxon>
        <taxon>Actinopterygii</taxon>
        <taxon>Neopterygii</taxon>
        <taxon>Teleostei</taxon>
        <taxon>Albuliformes</taxon>
        <taxon>Albulidae</taxon>
        <taxon>Albula</taxon>
    </lineage>
</organism>
<evidence type="ECO:0000256" key="1">
    <source>
        <dbReference type="SAM" id="MobiDB-lite"/>
    </source>
</evidence>
<sequence length="125" mass="14127">MASSQEEEEEDKGAEERRRRTVKWLGLTQTHSADVCVRPYTGLPGGLWGSRFLIWEVPSEEGTAQFQRAQSAPTADRYRRSVHTSLGPANETRPHSSDRDPRCCSPQALGFIWKIRDLKGEGKLE</sequence>